<dbReference type="EMBL" id="CP013099">
    <property type="protein sequence ID" value="ALP51936.1"/>
    <property type="molecule type" value="Genomic_DNA"/>
</dbReference>
<evidence type="ECO:0000256" key="7">
    <source>
        <dbReference type="SAM" id="Phobius"/>
    </source>
</evidence>
<evidence type="ECO:0000256" key="5">
    <source>
        <dbReference type="ARBA" id="ARBA00022989"/>
    </source>
</evidence>
<dbReference type="Proteomes" id="UP000055136">
    <property type="component" value="Chromosome"/>
</dbReference>
<keyword evidence="4 7" id="KW-0812">Transmembrane</keyword>
<name>A0A0S2T9X5_9GAMM</name>
<keyword evidence="3" id="KW-1003">Cell membrane</keyword>
<dbReference type="InterPro" id="IPR007890">
    <property type="entry name" value="CHASE2"/>
</dbReference>
<evidence type="ECO:0000256" key="4">
    <source>
        <dbReference type="ARBA" id="ARBA00022692"/>
    </source>
</evidence>
<dbReference type="GO" id="GO:0035556">
    <property type="term" value="P:intracellular signal transduction"/>
    <property type="evidence" value="ECO:0007669"/>
    <property type="project" value="InterPro"/>
</dbReference>
<dbReference type="SMART" id="SM01080">
    <property type="entry name" value="CHASE2"/>
    <property type="match status" value="1"/>
</dbReference>
<sequence length="688" mass="75606">MSKQTRTFRPGGLLALAAILLTLGLYALGSLTTLENITYDWRMKTVRGDTVAPEDVAVVLIDEASLRALDPLVGRWPWPRSLHAEVIEFLALGNPRAIVFDILFSEADAGMDDRRLATATATAGNVFHAMQLYRDSEDEINSAMRDRTLPAAVLPHAIGRAEGGAYDNNAYTLPIPALWPASAGLGTVTMEPDDDGIYRRGRLWHDYHGRRFAALSGVALPPALYEQRPAAMRLNYYGYLDSYSMSGVLASAQQLLNGEVDDLIVDPFEFAGKIVFIGASAVGLEDLKATPLAANTPGVMLHATAAANLLSGDVLTQVPPSLTVFIAMLAAALVCFWVLYFNALLIKVLLPLLGAALYVGIAVIAFRHNLVLEMAAPLLAIVLAAVFSSTYLLFTEGRDKRRVRTMLSQYVSPAVLSSVVDSYEEHLSAEVGSDEELSILFSDIRGFTSLSEAMPPHRVVEMLNHYFSVMTEAIFEQRGTIDKFIGDAIMAFWGAPLPEPRHAELALQAAMEMHRRLASVNQWLAARDYPAIQIGIGIHTGRVILGNIGSVQKLDYTIIGDNVNLASRLEGLTKQYGAAIVISEFTYRQLRQPLPCYVLDLVRVKGKHVPIRILAPILELDPDSAAHQAELCRRAFDAYVQQQWASAIELYQQLSQEVLADIFIRRCRAYQEQPPAHGWDGVFIMTSK</sequence>
<accession>A0A0S2T9X5</accession>
<dbReference type="CDD" id="cd07302">
    <property type="entry name" value="CHD"/>
    <property type="match status" value="1"/>
</dbReference>
<feature type="domain" description="Guanylate cyclase" evidence="8">
    <location>
        <begin position="438"/>
        <end position="570"/>
    </location>
</feature>
<evidence type="ECO:0000256" key="6">
    <source>
        <dbReference type="ARBA" id="ARBA00023136"/>
    </source>
</evidence>
<dbReference type="InterPro" id="IPR029787">
    <property type="entry name" value="Nucleotide_cyclase"/>
</dbReference>
<dbReference type="STRING" id="1748243.Tel_01615"/>
<feature type="transmembrane region" description="Helical" evidence="7">
    <location>
        <begin position="374"/>
        <end position="394"/>
    </location>
</feature>
<dbReference type="GO" id="GO:0004016">
    <property type="term" value="F:adenylate cyclase activity"/>
    <property type="evidence" value="ECO:0007669"/>
    <property type="project" value="UniProtKB-ARBA"/>
</dbReference>
<evidence type="ECO:0000259" key="8">
    <source>
        <dbReference type="PROSITE" id="PS50125"/>
    </source>
</evidence>
<dbReference type="GO" id="GO:0006171">
    <property type="term" value="P:cAMP biosynthetic process"/>
    <property type="evidence" value="ECO:0007669"/>
    <property type="project" value="TreeGrafter"/>
</dbReference>
<dbReference type="GO" id="GO:0030313">
    <property type="term" value="C:cell envelope"/>
    <property type="evidence" value="ECO:0007669"/>
    <property type="project" value="UniProtKB-SubCell"/>
</dbReference>
<reference evidence="9" key="1">
    <citation type="submission" date="2015-10" db="EMBL/GenBank/DDBJ databases">
        <title>Description of Candidatus Tenderia electrophaga gen. nov, sp. nov., an Uncultivated Electroautotroph from a Biocathode Enrichment.</title>
        <authorList>
            <person name="Eddie B.J."/>
            <person name="Malanoski A.P."/>
            <person name="Wang Z."/>
            <person name="Hall R.J."/>
            <person name="Oh S.D."/>
            <person name="Heiner C."/>
            <person name="Lin B."/>
            <person name="Strycharz-Glaven S.M."/>
        </authorList>
    </citation>
    <scope>NUCLEOTIDE SEQUENCE [LARGE SCALE GENOMIC DNA]</scope>
    <source>
        <strain evidence="9">NRL1</strain>
    </source>
</reference>
<dbReference type="Gene3D" id="3.30.70.1230">
    <property type="entry name" value="Nucleotide cyclase"/>
    <property type="match status" value="1"/>
</dbReference>
<evidence type="ECO:0000256" key="1">
    <source>
        <dbReference type="ARBA" id="ARBA00004196"/>
    </source>
</evidence>
<evidence type="ECO:0000313" key="9">
    <source>
        <dbReference type="EMBL" id="ALP51936.1"/>
    </source>
</evidence>
<dbReference type="Pfam" id="PF00211">
    <property type="entry name" value="Guanylate_cyc"/>
    <property type="match status" value="1"/>
</dbReference>
<evidence type="ECO:0000313" key="10">
    <source>
        <dbReference type="Proteomes" id="UP000055136"/>
    </source>
</evidence>
<gene>
    <name evidence="9" type="ORF">Tel_01615</name>
</gene>
<dbReference type="InterPro" id="IPR001054">
    <property type="entry name" value="A/G_cyclase"/>
</dbReference>
<protein>
    <recommendedName>
        <fullName evidence="8">Guanylate cyclase domain-containing protein</fullName>
    </recommendedName>
</protein>
<organism evidence="9 10">
    <name type="scientific">Candidatus Tenderia electrophaga</name>
    <dbReference type="NCBI Taxonomy" id="1748243"/>
    <lineage>
        <taxon>Bacteria</taxon>
        <taxon>Pseudomonadati</taxon>
        <taxon>Pseudomonadota</taxon>
        <taxon>Gammaproteobacteria</taxon>
        <taxon>Candidatus Tenderiales</taxon>
        <taxon>Candidatus Tenderiaceae</taxon>
        <taxon>Candidatus Tenderia</taxon>
    </lineage>
</organism>
<dbReference type="KEGG" id="tee:Tel_01615"/>
<evidence type="ECO:0000256" key="2">
    <source>
        <dbReference type="ARBA" id="ARBA00005381"/>
    </source>
</evidence>
<dbReference type="FunFam" id="3.30.70.1230:FF:000016">
    <property type="entry name" value="Adenylate/guanylate cyclase domain-containing protein"/>
    <property type="match status" value="1"/>
</dbReference>
<dbReference type="Pfam" id="PF05226">
    <property type="entry name" value="CHASE2"/>
    <property type="match status" value="1"/>
</dbReference>
<dbReference type="InterPro" id="IPR050697">
    <property type="entry name" value="Adenylyl/Guanylyl_Cyclase_3/4"/>
</dbReference>
<keyword evidence="6 7" id="KW-0472">Membrane</keyword>
<evidence type="ECO:0000256" key="3">
    <source>
        <dbReference type="ARBA" id="ARBA00022475"/>
    </source>
</evidence>
<dbReference type="SUPFAM" id="SSF55073">
    <property type="entry name" value="Nucleotide cyclase"/>
    <property type="match status" value="1"/>
</dbReference>
<keyword evidence="10" id="KW-1185">Reference proteome</keyword>
<comment type="similarity">
    <text evidence="2">Belongs to the adenylyl cyclase class-3 family.</text>
</comment>
<feature type="transmembrane region" description="Helical" evidence="7">
    <location>
        <begin position="348"/>
        <end position="368"/>
    </location>
</feature>
<dbReference type="PANTHER" id="PTHR43081">
    <property type="entry name" value="ADENYLATE CYCLASE, TERMINAL-DIFFERENTIATION SPECIFIC-RELATED"/>
    <property type="match status" value="1"/>
</dbReference>
<dbReference type="SMART" id="SM00044">
    <property type="entry name" value="CYCc"/>
    <property type="match status" value="1"/>
</dbReference>
<comment type="subcellular location">
    <subcellularLocation>
        <location evidence="1">Cell envelope</location>
    </subcellularLocation>
</comment>
<feature type="transmembrane region" description="Helical" evidence="7">
    <location>
        <begin position="322"/>
        <end position="341"/>
    </location>
</feature>
<proteinExistence type="inferred from homology"/>
<keyword evidence="5 7" id="KW-1133">Transmembrane helix</keyword>
<dbReference type="PANTHER" id="PTHR43081:SF1">
    <property type="entry name" value="ADENYLATE CYCLASE, TERMINAL-DIFFERENTIATION SPECIFIC"/>
    <property type="match status" value="1"/>
</dbReference>
<dbReference type="AlphaFoldDB" id="A0A0S2T9X5"/>
<dbReference type="PROSITE" id="PS50125">
    <property type="entry name" value="GUANYLATE_CYCLASE_2"/>
    <property type="match status" value="1"/>
</dbReference>